<feature type="compositionally biased region" description="Polar residues" evidence="8">
    <location>
        <begin position="251"/>
        <end position="263"/>
    </location>
</feature>
<dbReference type="GO" id="GO:0017056">
    <property type="term" value="F:structural constituent of nuclear pore"/>
    <property type="evidence" value="ECO:0007669"/>
    <property type="project" value="InterPro"/>
</dbReference>
<evidence type="ECO:0000256" key="2">
    <source>
        <dbReference type="ARBA" id="ARBA00022448"/>
    </source>
</evidence>
<evidence type="ECO:0000256" key="6">
    <source>
        <dbReference type="ARBA" id="ARBA00023132"/>
    </source>
</evidence>
<name>A0A8H4TYX3_9HYPO</name>
<evidence type="ECO:0000256" key="4">
    <source>
        <dbReference type="ARBA" id="ARBA00022927"/>
    </source>
</evidence>
<feature type="compositionally biased region" description="Low complexity" evidence="8">
    <location>
        <begin position="121"/>
        <end position="138"/>
    </location>
</feature>
<evidence type="ECO:0000256" key="1">
    <source>
        <dbReference type="ARBA" id="ARBA00004567"/>
    </source>
</evidence>
<dbReference type="AlphaFoldDB" id="A0A8H4TYX3"/>
<dbReference type="Pfam" id="PF13634">
    <property type="entry name" value="Nucleoporin_FG"/>
    <property type="match status" value="2"/>
</dbReference>
<reference evidence="9" key="2">
    <citation type="submission" date="2020-05" db="EMBL/GenBank/DDBJ databases">
        <authorList>
            <person name="Kim H.-S."/>
            <person name="Proctor R.H."/>
            <person name="Brown D.W."/>
        </authorList>
    </citation>
    <scope>NUCLEOTIDE SEQUENCE</scope>
    <source>
        <strain evidence="9">NRRL 20472</strain>
    </source>
</reference>
<dbReference type="GO" id="GO:0008139">
    <property type="term" value="F:nuclear localization sequence binding"/>
    <property type="evidence" value="ECO:0007669"/>
    <property type="project" value="InterPro"/>
</dbReference>
<organism evidence="9 10">
    <name type="scientific">Fusarium sarcochroum</name>
    <dbReference type="NCBI Taxonomy" id="1208366"/>
    <lineage>
        <taxon>Eukaryota</taxon>
        <taxon>Fungi</taxon>
        <taxon>Dikarya</taxon>
        <taxon>Ascomycota</taxon>
        <taxon>Pezizomycotina</taxon>
        <taxon>Sordariomycetes</taxon>
        <taxon>Hypocreomycetidae</taxon>
        <taxon>Hypocreales</taxon>
        <taxon>Nectriaceae</taxon>
        <taxon>Fusarium</taxon>
        <taxon>Fusarium lateritium species complex</taxon>
    </lineage>
</organism>
<keyword evidence="2" id="KW-0813">Transport</keyword>
<dbReference type="PANTHER" id="PTHR13437">
    <property type="entry name" value="NUCLEOPORIN P58/P45 NUCLEOPORIN-LIKE PROTEIN 1"/>
    <property type="match status" value="1"/>
</dbReference>
<evidence type="ECO:0000256" key="5">
    <source>
        <dbReference type="ARBA" id="ARBA00023010"/>
    </source>
</evidence>
<feature type="compositionally biased region" description="Gly residues" evidence="8">
    <location>
        <begin position="156"/>
        <end position="173"/>
    </location>
</feature>
<sequence>MSLIRSASGPAGGLSINTGAANAFPFTYQISSRASFRRPFQLPLTDRCALLYSGAPASQPSAAGNLFGSAAAPTANTTAPGGTGTMSTAGGLFGGGAQKTGTGLFGQSTAGGAATPSTGGLFGNAGATNTQQTQNTGTGLFGNAAASNTQQQGQQQAGGGLFGQKPAGGGGLFGNTAAPQQSTPSTGGGLFGQSTQNQNQQQQQQQQQQPQQTGGGLFGQSTATNAQANTGGGLFGQSQARPAPGGMFGQAQPQQNNTLGQSTNQVSAVQINYDSIRPRTRFDDLAKPVQDEIALLDKGIQRVIKMRDEIGEFMPQHEKDIEQLGLDVKFVESKFRTVQVALNNDIQTVKALQDLTRKNAADARLCFRGADNLKLPTHYHQTGLFASQAPVADTNGADAASTHADAQDLITYFNRICDDIEKYKARLDEYRGDIERDMPGVENGLYEQIRSLRDRSAGSVVVQDQLNEVLLALRDTGSAIVAQAGQIADTRERLSRLQAGIVDSGVYAMGMNA</sequence>
<evidence type="ECO:0008006" key="11">
    <source>
        <dbReference type="Google" id="ProtNLM"/>
    </source>
</evidence>
<dbReference type="GO" id="GO:0051028">
    <property type="term" value="P:mRNA transport"/>
    <property type="evidence" value="ECO:0007669"/>
    <property type="project" value="UniProtKB-KW"/>
</dbReference>
<keyword evidence="6" id="KW-0906">Nuclear pore complex</keyword>
<dbReference type="InterPro" id="IPR025574">
    <property type="entry name" value="Nucleoporin_FG_rpt"/>
</dbReference>
<evidence type="ECO:0000313" key="9">
    <source>
        <dbReference type="EMBL" id="KAF4966673.1"/>
    </source>
</evidence>
<gene>
    <name evidence="9" type="ORF">FSARC_5662</name>
</gene>
<keyword evidence="4" id="KW-0653">Protein transport</keyword>
<accession>A0A8H4TYX3</accession>
<keyword evidence="7" id="KW-0539">Nucleus</keyword>
<evidence type="ECO:0000256" key="7">
    <source>
        <dbReference type="ARBA" id="ARBA00023242"/>
    </source>
</evidence>
<reference evidence="9" key="1">
    <citation type="journal article" date="2020" name="BMC Genomics">
        <title>Correction to: Identification and distribution of gene clusters required for synthesis of sphingolipid metabolism inhibitors in diverse species of the filamentous fungus Fusarium.</title>
        <authorList>
            <person name="Kim H.S."/>
            <person name="Lohmar J.M."/>
            <person name="Busman M."/>
            <person name="Brown D.W."/>
            <person name="Naumann T.A."/>
            <person name="Divon H.H."/>
            <person name="Lysoe E."/>
            <person name="Uhlig S."/>
            <person name="Proctor R.H."/>
        </authorList>
    </citation>
    <scope>NUCLEOTIDE SEQUENCE</scope>
    <source>
        <strain evidence="9">NRRL 20472</strain>
    </source>
</reference>
<evidence type="ECO:0000256" key="8">
    <source>
        <dbReference type="SAM" id="MobiDB-lite"/>
    </source>
</evidence>
<protein>
    <recommendedName>
        <fullName evidence="11">Nucleoporin NUP49/NSP49</fullName>
    </recommendedName>
</protein>
<dbReference type="PANTHER" id="PTHR13437:SF2">
    <property type="entry name" value="NUCLEOPORIN P58_P45"/>
    <property type="match status" value="1"/>
</dbReference>
<comment type="subcellular location">
    <subcellularLocation>
        <location evidence="1">Nucleus</location>
        <location evidence="1">Nuclear pore complex</location>
    </subcellularLocation>
</comment>
<keyword evidence="10" id="KW-1185">Reference proteome</keyword>
<dbReference type="Pfam" id="PF21121">
    <property type="entry name" value="Nup49_C"/>
    <property type="match status" value="1"/>
</dbReference>
<keyword evidence="3" id="KW-0509">mRNA transport</keyword>
<evidence type="ECO:0000313" key="10">
    <source>
        <dbReference type="Proteomes" id="UP000622797"/>
    </source>
</evidence>
<feature type="compositionally biased region" description="Low complexity" evidence="8">
    <location>
        <begin position="192"/>
        <end position="212"/>
    </location>
</feature>
<comment type="caution">
    <text evidence="9">The sequence shown here is derived from an EMBL/GenBank/DDBJ whole genome shotgun (WGS) entry which is preliminary data.</text>
</comment>
<dbReference type="EMBL" id="JABEXW010000278">
    <property type="protein sequence ID" value="KAF4966673.1"/>
    <property type="molecule type" value="Genomic_DNA"/>
</dbReference>
<dbReference type="GO" id="GO:0015031">
    <property type="term" value="P:protein transport"/>
    <property type="evidence" value="ECO:0007669"/>
    <property type="project" value="UniProtKB-KW"/>
</dbReference>
<dbReference type="InterPro" id="IPR024882">
    <property type="entry name" value="NUP58/p45/49"/>
</dbReference>
<proteinExistence type="predicted"/>
<keyword evidence="5" id="KW-0811">Translocation</keyword>
<dbReference type="OrthoDB" id="2538017at2759"/>
<evidence type="ECO:0000256" key="3">
    <source>
        <dbReference type="ARBA" id="ARBA00022816"/>
    </source>
</evidence>
<dbReference type="GO" id="GO:0005643">
    <property type="term" value="C:nuclear pore"/>
    <property type="evidence" value="ECO:0007669"/>
    <property type="project" value="UniProtKB-SubCell"/>
</dbReference>
<feature type="region of interest" description="Disordered" evidence="8">
    <location>
        <begin position="121"/>
        <end position="263"/>
    </location>
</feature>
<dbReference type="Proteomes" id="UP000622797">
    <property type="component" value="Unassembled WGS sequence"/>
</dbReference>